<keyword evidence="1" id="KW-0812">Transmembrane</keyword>
<comment type="caution">
    <text evidence="2">The sequence shown here is derived from an EMBL/GenBank/DDBJ whole genome shotgun (WGS) entry which is preliminary data.</text>
</comment>
<dbReference type="Proteomes" id="UP000029389">
    <property type="component" value="Unassembled WGS sequence"/>
</dbReference>
<proteinExistence type="predicted"/>
<reference evidence="2 4" key="1">
    <citation type="submission" date="2014-04" db="EMBL/GenBank/DDBJ databases">
        <authorList>
            <person name="Bishop-Lilly K.A."/>
            <person name="Broomall S.M."/>
            <person name="Chain P.S."/>
            <person name="Chertkov O."/>
            <person name="Coyne S.R."/>
            <person name="Daligault H.E."/>
            <person name="Davenport K.W."/>
            <person name="Erkkila T."/>
            <person name="Frey K.G."/>
            <person name="Gibbons H.S."/>
            <person name="Gu W."/>
            <person name="Jaissle J."/>
            <person name="Johnson S.L."/>
            <person name="Koroleva G.I."/>
            <person name="Ladner J.T."/>
            <person name="Lo C.-C."/>
            <person name="Minogue T.D."/>
            <person name="Munk C."/>
            <person name="Palacios G.F."/>
            <person name="Redden C.L."/>
            <person name="Rosenzweig C.N."/>
            <person name="Scholz M.B."/>
            <person name="Teshima H."/>
            <person name="Xu Y."/>
        </authorList>
    </citation>
    <scope>NUCLEOTIDE SEQUENCE [LARGE SCALE GENOMIC DNA]</scope>
    <source>
        <strain evidence="2 4">BHP</strain>
    </source>
</reference>
<evidence type="ECO:0000313" key="5">
    <source>
        <dbReference type="Proteomes" id="UP000264294"/>
    </source>
</evidence>
<dbReference type="RefSeq" id="WP_042982296.1">
    <property type="nucleotide sequence ID" value="NZ_JMQC01000008.1"/>
</dbReference>
<sequence>MQKVKVILMCLLIITFCMPWYNAFGEKDVNGFTIPTWEEISFFYFLYFTPIFAGISIYQCIQKKDPEIFYLLSGIPNILFWFLLFITDSLYAPLKYSYIGGKAGLLISLLVIITYFVPSTSEDDSVVNERTKKSERV</sequence>
<keyword evidence="1" id="KW-0472">Membrane</keyword>
<keyword evidence="1" id="KW-1133">Transmembrane helix</keyword>
<gene>
    <name evidence="3" type="ORF">D0U04_14900</name>
    <name evidence="2" type="ORF">DJ93_3512</name>
</gene>
<keyword evidence="5" id="KW-1185">Reference proteome</keyword>
<protein>
    <submittedName>
        <fullName evidence="2">Putative membrane protein</fullName>
    </submittedName>
</protein>
<dbReference type="AlphaFoldDB" id="A0A090ZAC6"/>
<evidence type="ECO:0000313" key="3">
    <source>
        <dbReference type="EMBL" id="RFT66271.1"/>
    </source>
</evidence>
<dbReference type="EMBL" id="JMQC01000008">
    <property type="protein sequence ID" value="KFN01286.1"/>
    <property type="molecule type" value="Genomic_DNA"/>
</dbReference>
<organism evidence="2 4">
    <name type="scientific">Bacillus clarus</name>
    <dbReference type="NCBI Taxonomy" id="2338372"/>
    <lineage>
        <taxon>Bacteria</taxon>
        <taxon>Bacillati</taxon>
        <taxon>Bacillota</taxon>
        <taxon>Bacilli</taxon>
        <taxon>Bacillales</taxon>
        <taxon>Bacillaceae</taxon>
        <taxon>Bacillus</taxon>
        <taxon>Bacillus cereus group</taxon>
    </lineage>
</organism>
<evidence type="ECO:0000313" key="4">
    <source>
        <dbReference type="Proteomes" id="UP000029389"/>
    </source>
</evidence>
<feature type="transmembrane region" description="Helical" evidence="1">
    <location>
        <begin position="98"/>
        <end position="117"/>
    </location>
</feature>
<feature type="transmembrane region" description="Helical" evidence="1">
    <location>
        <begin position="68"/>
        <end position="86"/>
    </location>
</feature>
<evidence type="ECO:0000256" key="1">
    <source>
        <dbReference type="SAM" id="Phobius"/>
    </source>
</evidence>
<accession>A0A090ZAC6</accession>
<evidence type="ECO:0000313" key="2">
    <source>
        <dbReference type="EMBL" id="KFN01286.1"/>
    </source>
</evidence>
<name>A0A090ZAC6_9BACI</name>
<dbReference type="PATRIC" id="fig|1405.8.peg.3612"/>
<feature type="transmembrane region" description="Helical" evidence="1">
    <location>
        <begin position="41"/>
        <end position="61"/>
    </location>
</feature>
<dbReference type="EMBL" id="QVOD01000016">
    <property type="protein sequence ID" value="RFT66271.1"/>
    <property type="molecule type" value="Genomic_DNA"/>
</dbReference>
<reference evidence="3 5" key="2">
    <citation type="submission" date="2018-08" db="EMBL/GenBank/DDBJ databases">
        <title>Bacillus clarus sp. nov. strain PS00077A.</title>
        <authorList>
            <person name="Mendez Acevedo M."/>
            <person name="Carroll L."/>
            <person name="Mukherjee M."/>
            <person name="Wiedmann M."/>
            <person name="Kovac J."/>
        </authorList>
    </citation>
    <scope>NUCLEOTIDE SEQUENCE [LARGE SCALE GENOMIC DNA]</scope>
    <source>
        <strain evidence="3 5">PS00077A</strain>
    </source>
</reference>
<dbReference type="Proteomes" id="UP000264294">
    <property type="component" value="Unassembled WGS sequence"/>
</dbReference>